<comment type="caution">
    <text evidence="1">The sequence shown here is derived from an EMBL/GenBank/DDBJ whole genome shotgun (WGS) entry which is preliminary data.</text>
</comment>
<evidence type="ECO:0000313" key="1">
    <source>
        <dbReference type="EMBL" id="OMO52834.1"/>
    </source>
</evidence>
<sequence>MAMAMAIMLRSLYWFAFEARHEQPEHQLNGQQNE</sequence>
<proteinExistence type="predicted"/>
<reference evidence="2" key="1">
    <citation type="submission" date="2013-09" db="EMBL/GenBank/DDBJ databases">
        <title>Corchorus olitorius genome sequencing.</title>
        <authorList>
            <person name="Alam M."/>
            <person name="Haque M.S."/>
            <person name="Islam M.S."/>
            <person name="Emdad E.M."/>
            <person name="Islam M.M."/>
            <person name="Ahmed B."/>
            <person name="Halim A."/>
            <person name="Hossen Q.M.M."/>
            <person name="Hossain M.Z."/>
            <person name="Ahmed R."/>
            <person name="Khan M.M."/>
            <person name="Islam R."/>
            <person name="Rashid M.M."/>
            <person name="Khan S.A."/>
            <person name="Rahman M.S."/>
            <person name="Alam M."/>
            <person name="Yahiya A.S."/>
            <person name="Khan M.S."/>
            <person name="Azam M.S."/>
            <person name="Haque T."/>
            <person name="Lashkar M.Z.H."/>
            <person name="Akhand A.I."/>
            <person name="Morshed G."/>
            <person name="Roy S."/>
            <person name="Uddin K.S."/>
            <person name="Rabeya T."/>
            <person name="Hossain A.S."/>
            <person name="Chowdhury A."/>
            <person name="Snigdha A.R."/>
            <person name="Mortoza M.S."/>
            <person name="Matin S.A."/>
            <person name="Hoque S.M.E."/>
            <person name="Islam M.K."/>
            <person name="Roy D.K."/>
            <person name="Haider R."/>
            <person name="Moosa M.M."/>
            <person name="Elias S.M."/>
            <person name="Hasan A.M."/>
            <person name="Jahan S."/>
            <person name="Shafiuddin M."/>
            <person name="Mahmood N."/>
            <person name="Shommy N.S."/>
        </authorList>
    </citation>
    <scope>NUCLEOTIDE SEQUENCE [LARGE SCALE GENOMIC DNA]</scope>
    <source>
        <strain evidence="2">cv. O-4</strain>
    </source>
</reference>
<dbReference type="Proteomes" id="UP000187203">
    <property type="component" value="Unassembled WGS sequence"/>
</dbReference>
<name>A0A1R3G428_9ROSI</name>
<keyword evidence="2" id="KW-1185">Reference proteome</keyword>
<evidence type="ECO:0000313" key="2">
    <source>
        <dbReference type="Proteomes" id="UP000187203"/>
    </source>
</evidence>
<dbReference type="EMBL" id="AWUE01023749">
    <property type="protein sequence ID" value="OMO52834.1"/>
    <property type="molecule type" value="Genomic_DNA"/>
</dbReference>
<organism evidence="1 2">
    <name type="scientific">Corchorus olitorius</name>
    <dbReference type="NCBI Taxonomy" id="93759"/>
    <lineage>
        <taxon>Eukaryota</taxon>
        <taxon>Viridiplantae</taxon>
        <taxon>Streptophyta</taxon>
        <taxon>Embryophyta</taxon>
        <taxon>Tracheophyta</taxon>
        <taxon>Spermatophyta</taxon>
        <taxon>Magnoliopsida</taxon>
        <taxon>eudicotyledons</taxon>
        <taxon>Gunneridae</taxon>
        <taxon>Pentapetalae</taxon>
        <taxon>rosids</taxon>
        <taxon>malvids</taxon>
        <taxon>Malvales</taxon>
        <taxon>Malvaceae</taxon>
        <taxon>Grewioideae</taxon>
        <taxon>Apeibeae</taxon>
        <taxon>Corchorus</taxon>
    </lineage>
</organism>
<gene>
    <name evidence="1" type="ORF">COLO4_36950</name>
</gene>
<accession>A0A1R3G428</accession>
<dbReference type="AlphaFoldDB" id="A0A1R3G428"/>
<protein>
    <submittedName>
        <fullName evidence="1">Uncharacterized protein</fullName>
    </submittedName>
</protein>